<dbReference type="EMBL" id="SNYS01000007">
    <property type="protein sequence ID" value="TDQ69519.1"/>
    <property type="molecule type" value="Genomic_DNA"/>
</dbReference>
<dbReference type="InterPro" id="IPR050572">
    <property type="entry name" value="Fe-S_Ferredoxin"/>
</dbReference>
<dbReference type="GO" id="GO:0051539">
    <property type="term" value="F:4 iron, 4 sulfur cluster binding"/>
    <property type="evidence" value="ECO:0007669"/>
    <property type="project" value="UniProtKB-KW"/>
</dbReference>
<dbReference type="OrthoDB" id="5583at2157"/>
<evidence type="ECO:0000256" key="2">
    <source>
        <dbReference type="ARBA" id="ARBA00022723"/>
    </source>
</evidence>
<evidence type="ECO:0000256" key="3">
    <source>
        <dbReference type="ARBA" id="ARBA00023004"/>
    </source>
</evidence>
<keyword evidence="2" id="KW-0479">Metal-binding</keyword>
<organism evidence="6 7">
    <name type="scientific">Methanimicrococcus blatticola</name>
    <dbReference type="NCBI Taxonomy" id="91560"/>
    <lineage>
        <taxon>Archaea</taxon>
        <taxon>Methanobacteriati</taxon>
        <taxon>Methanobacteriota</taxon>
        <taxon>Stenosarchaea group</taxon>
        <taxon>Methanomicrobia</taxon>
        <taxon>Methanosarcinales</taxon>
        <taxon>Methanosarcinaceae</taxon>
        <taxon>Methanimicrococcus</taxon>
    </lineage>
</organism>
<dbReference type="PROSITE" id="PS51379">
    <property type="entry name" value="4FE4S_FER_2"/>
    <property type="match status" value="2"/>
</dbReference>
<keyword evidence="7" id="KW-1185">Reference proteome</keyword>
<dbReference type="PROSITE" id="PS00198">
    <property type="entry name" value="4FE4S_FER_1"/>
    <property type="match status" value="2"/>
</dbReference>
<dbReference type="SUPFAM" id="SSF54862">
    <property type="entry name" value="4Fe-4S ferredoxins"/>
    <property type="match status" value="1"/>
</dbReference>
<dbReference type="InterPro" id="IPR017896">
    <property type="entry name" value="4Fe4S_Fe-S-bd"/>
</dbReference>
<sequence>MLPVVNRTECTGCGICVDDCPSGAISLDDAGISVIDKNACTDCGNCISACPAEAIAES</sequence>
<dbReference type="GO" id="GO:0016491">
    <property type="term" value="F:oxidoreductase activity"/>
    <property type="evidence" value="ECO:0007669"/>
    <property type="project" value="UniProtKB-ARBA"/>
</dbReference>
<evidence type="ECO:0000313" key="6">
    <source>
        <dbReference type="EMBL" id="TDQ69519.1"/>
    </source>
</evidence>
<proteinExistence type="predicted"/>
<name>A0A484F5J7_9EURY</name>
<protein>
    <submittedName>
        <fullName evidence="6">4Fe-4S dicluster protein</fullName>
    </submittedName>
</protein>
<dbReference type="PANTHER" id="PTHR43687:SF1">
    <property type="entry name" value="FERREDOXIN III"/>
    <property type="match status" value="1"/>
</dbReference>
<evidence type="ECO:0000259" key="5">
    <source>
        <dbReference type="PROSITE" id="PS51379"/>
    </source>
</evidence>
<reference evidence="6 7" key="1">
    <citation type="submission" date="2019-03" db="EMBL/GenBank/DDBJ databases">
        <title>Genomic Encyclopedia of Type Strains, Phase IV (KMG-IV): sequencing the most valuable type-strain genomes for metagenomic binning, comparative biology and taxonomic classification.</title>
        <authorList>
            <person name="Goeker M."/>
        </authorList>
    </citation>
    <scope>NUCLEOTIDE SEQUENCE [LARGE SCALE GENOMIC DNA]</scope>
    <source>
        <strain evidence="6 7">DSM 13328</strain>
    </source>
</reference>
<dbReference type="Proteomes" id="UP000294855">
    <property type="component" value="Unassembled WGS sequence"/>
</dbReference>
<gene>
    <name evidence="6" type="ORF">C7391_0852</name>
</gene>
<feature type="domain" description="4Fe-4S ferredoxin-type" evidence="5">
    <location>
        <begin position="1"/>
        <end position="30"/>
    </location>
</feature>
<dbReference type="PANTHER" id="PTHR43687">
    <property type="entry name" value="ADENYLYLSULFATE REDUCTASE, BETA SUBUNIT"/>
    <property type="match status" value="1"/>
</dbReference>
<accession>A0A484F5J7</accession>
<evidence type="ECO:0000256" key="4">
    <source>
        <dbReference type="ARBA" id="ARBA00023014"/>
    </source>
</evidence>
<dbReference type="AlphaFoldDB" id="A0A484F5J7"/>
<evidence type="ECO:0000256" key="1">
    <source>
        <dbReference type="ARBA" id="ARBA00022485"/>
    </source>
</evidence>
<dbReference type="InterPro" id="IPR017900">
    <property type="entry name" value="4Fe4S_Fe_S_CS"/>
</dbReference>
<evidence type="ECO:0000313" key="7">
    <source>
        <dbReference type="Proteomes" id="UP000294855"/>
    </source>
</evidence>
<dbReference type="Gene3D" id="3.30.70.20">
    <property type="match status" value="2"/>
</dbReference>
<dbReference type="RefSeq" id="WP_133517310.1">
    <property type="nucleotide sequence ID" value="NZ_JAHDUW010000002.1"/>
</dbReference>
<keyword evidence="1" id="KW-0004">4Fe-4S</keyword>
<feature type="domain" description="4Fe-4S ferredoxin-type" evidence="5">
    <location>
        <begin position="31"/>
        <end position="58"/>
    </location>
</feature>
<keyword evidence="4" id="KW-0411">Iron-sulfur</keyword>
<dbReference type="Pfam" id="PF12838">
    <property type="entry name" value="Fer4_7"/>
    <property type="match status" value="1"/>
</dbReference>
<keyword evidence="3" id="KW-0408">Iron</keyword>
<dbReference type="GO" id="GO:0046872">
    <property type="term" value="F:metal ion binding"/>
    <property type="evidence" value="ECO:0007669"/>
    <property type="project" value="UniProtKB-KW"/>
</dbReference>
<comment type="caution">
    <text evidence="6">The sequence shown here is derived from an EMBL/GenBank/DDBJ whole genome shotgun (WGS) entry which is preliminary data.</text>
</comment>